<dbReference type="PANTHER" id="PTHR31064:SF30">
    <property type="entry name" value="HIGH-AFFINITY POTASSIUM TRANSPORT PROTEIN-RELATED"/>
    <property type="match status" value="1"/>
</dbReference>
<dbReference type="Pfam" id="PF02386">
    <property type="entry name" value="TrkH"/>
    <property type="match status" value="1"/>
</dbReference>
<dbReference type="InterPro" id="IPR003445">
    <property type="entry name" value="Cat_transpt"/>
</dbReference>
<keyword evidence="7 8" id="KW-0472">Membrane</keyword>
<name>A0A8J5EQL1_ZINOF</name>
<evidence type="ECO:0000256" key="7">
    <source>
        <dbReference type="ARBA" id="ARBA00023136"/>
    </source>
</evidence>
<feature type="transmembrane region" description="Helical" evidence="8">
    <location>
        <begin position="40"/>
        <end position="58"/>
    </location>
</feature>
<feature type="transmembrane region" description="Helical" evidence="8">
    <location>
        <begin position="190"/>
        <end position="213"/>
    </location>
</feature>
<gene>
    <name evidence="9" type="ORF">ZIOFF_070343</name>
</gene>
<evidence type="ECO:0000256" key="5">
    <source>
        <dbReference type="ARBA" id="ARBA00022989"/>
    </source>
</evidence>
<evidence type="ECO:0000256" key="4">
    <source>
        <dbReference type="ARBA" id="ARBA00022692"/>
    </source>
</evidence>
<comment type="caution">
    <text evidence="9">The sequence shown here is derived from an EMBL/GenBank/DDBJ whole genome shotgun (WGS) entry which is preliminary data.</text>
</comment>
<dbReference type="AlphaFoldDB" id="A0A8J5EQL1"/>
<dbReference type="EMBL" id="JACMSC010000020">
    <property type="protein sequence ID" value="KAG6472865.1"/>
    <property type="molecule type" value="Genomic_DNA"/>
</dbReference>
<dbReference type="InterPro" id="IPR051143">
    <property type="entry name" value="TrkH_K-transport"/>
</dbReference>
<feature type="transmembrane region" description="Helical" evidence="8">
    <location>
        <begin position="152"/>
        <end position="178"/>
    </location>
</feature>
<keyword evidence="6" id="KW-0406">Ion transport</keyword>
<keyword evidence="10" id="KW-1185">Reference proteome</keyword>
<evidence type="ECO:0000256" key="3">
    <source>
        <dbReference type="ARBA" id="ARBA00022448"/>
    </source>
</evidence>
<dbReference type="GO" id="GO:0005886">
    <property type="term" value="C:plasma membrane"/>
    <property type="evidence" value="ECO:0007669"/>
    <property type="project" value="TreeGrafter"/>
</dbReference>
<evidence type="ECO:0000256" key="2">
    <source>
        <dbReference type="ARBA" id="ARBA00010864"/>
    </source>
</evidence>
<dbReference type="GO" id="GO:0008324">
    <property type="term" value="F:monoatomic cation transmembrane transporter activity"/>
    <property type="evidence" value="ECO:0007669"/>
    <property type="project" value="InterPro"/>
</dbReference>
<dbReference type="PANTHER" id="PTHR31064">
    <property type="entry name" value="POTASSIUM TRANSPORT PROTEIN DDB_G0292412-RELATED"/>
    <property type="match status" value="1"/>
</dbReference>
<reference evidence="9 10" key="1">
    <citation type="submission" date="2020-08" db="EMBL/GenBank/DDBJ databases">
        <title>Plant Genome Project.</title>
        <authorList>
            <person name="Zhang R.-G."/>
        </authorList>
    </citation>
    <scope>NUCLEOTIDE SEQUENCE [LARGE SCALE GENOMIC DNA]</scope>
    <source>
        <tissue evidence="9">Rhizome</tissue>
    </source>
</reference>
<feature type="transmembrane region" description="Helical" evidence="8">
    <location>
        <begin position="284"/>
        <end position="307"/>
    </location>
</feature>
<sequence length="425" mass="47094">MIMEIEHISRKSPPPPPPFHSCRSLARRFCHFLLFRCDPFFLQFLYFLLISLSGFLLLRSPAVAGRGRHIEDLDLFFTSVSASTVSSMDTVEMESLSRAQLWVLVVLMLAGGEVFTSLLGLHFTSLKLRLKREDSTVGSGGELEDKREVLRWLGYAVLGYLLCFHLAGIFLVSVYFAVARDAREVLRRKAIGVPVFAVFLVVSSFSNCGFVPTNENMAVFKNDSTLLLIVIPQILAGNTLFPCGLRLAAWVAKRAARRKELAGVLLAPEAVASEYKHLLPRRHCVYLAATAVGFVAVQVAMVCAQEWRSSPEVLGGMEWYRKLVAALFEAVNSRHTGETVVDVSKLSPAILVLIAVMIAHGNVGFSVGYSCERRMKVNPNGSCKDASYGFVGRWSSKGKIILMMVMLLGRLKKFQMNGGKAWMFG</sequence>
<comment type="subcellular location">
    <subcellularLocation>
        <location evidence="1">Membrane</location>
        <topology evidence="1">Multi-pass membrane protein</topology>
    </subcellularLocation>
</comment>
<evidence type="ECO:0000256" key="6">
    <source>
        <dbReference type="ARBA" id="ARBA00023065"/>
    </source>
</evidence>
<dbReference type="GO" id="GO:0098662">
    <property type="term" value="P:inorganic cation transmembrane transport"/>
    <property type="evidence" value="ECO:0007669"/>
    <property type="project" value="UniProtKB-ARBA"/>
</dbReference>
<dbReference type="Proteomes" id="UP000734854">
    <property type="component" value="Unassembled WGS sequence"/>
</dbReference>
<feature type="transmembrane region" description="Helical" evidence="8">
    <location>
        <begin position="349"/>
        <end position="369"/>
    </location>
</feature>
<evidence type="ECO:0000313" key="9">
    <source>
        <dbReference type="EMBL" id="KAG6472865.1"/>
    </source>
</evidence>
<keyword evidence="3" id="KW-0813">Transport</keyword>
<keyword evidence="5 8" id="KW-1133">Transmembrane helix</keyword>
<dbReference type="GO" id="GO:0030001">
    <property type="term" value="P:metal ion transport"/>
    <property type="evidence" value="ECO:0007669"/>
    <property type="project" value="UniProtKB-ARBA"/>
</dbReference>
<feature type="transmembrane region" description="Helical" evidence="8">
    <location>
        <begin position="225"/>
        <end position="249"/>
    </location>
</feature>
<evidence type="ECO:0000256" key="8">
    <source>
        <dbReference type="SAM" id="Phobius"/>
    </source>
</evidence>
<feature type="transmembrane region" description="Helical" evidence="8">
    <location>
        <begin position="101"/>
        <end position="123"/>
    </location>
</feature>
<protein>
    <submittedName>
        <fullName evidence="9">Uncharacterized protein</fullName>
    </submittedName>
</protein>
<evidence type="ECO:0000313" key="10">
    <source>
        <dbReference type="Proteomes" id="UP000734854"/>
    </source>
</evidence>
<keyword evidence="4 8" id="KW-0812">Transmembrane</keyword>
<accession>A0A8J5EQL1</accession>
<comment type="similarity">
    <text evidence="2">Belongs to the TrkH potassium transport family. HKT (TC 2.A.38.3) subfamily.</text>
</comment>
<proteinExistence type="inferred from homology"/>
<evidence type="ECO:0000256" key="1">
    <source>
        <dbReference type="ARBA" id="ARBA00004141"/>
    </source>
</evidence>
<organism evidence="9 10">
    <name type="scientific">Zingiber officinale</name>
    <name type="common">Ginger</name>
    <name type="synonym">Amomum zingiber</name>
    <dbReference type="NCBI Taxonomy" id="94328"/>
    <lineage>
        <taxon>Eukaryota</taxon>
        <taxon>Viridiplantae</taxon>
        <taxon>Streptophyta</taxon>
        <taxon>Embryophyta</taxon>
        <taxon>Tracheophyta</taxon>
        <taxon>Spermatophyta</taxon>
        <taxon>Magnoliopsida</taxon>
        <taxon>Liliopsida</taxon>
        <taxon>Zingiberales</taxon>
        <taxon>Zingiberaceae</taxon>
        <taxon>Zingiber</taxon>
    </lineage>
</organism>